<dbReference type="InterPro" id="IPR012916">
    <property type="entry name" value="RED_N"/>
</dbReference>
<keyword evidence="2" id="KW-0539">Nucleus</keyword>
<comment type="caution">
    <text evidence="5">The sequence shown here is derived from an EMBL/GenBank/DDBJ whole genome shotgun (WGS) entry which is preliminary data.</text>
</comment>
<name>A0ABD3F6V5_9STRA</name>
<evidence type="ECO:0000256" key="1">
    <source>
        <dbReference type="ARBA" id="ARBA00004123"/>
    </source>
</evidence>
<feature type="compositionally biased region" description="Basic and acidic residues" evidence="3">
    <location>
        <begin position="1"/>
        <end position="20"/>
    </location>
</feature>
<feature type="region of interest" description="Disordered" evidence="3">
    <location>
        <begin position="326"/>
        <end position="443"/>
    </location>
</feature>
<feature type="region of interest" description="Disordered" evidence="3">
    <location>
        <begin position="1"/>
        <end position="30"/>
    </location>
</feature>
<feature type="compositionally biased region" description="Basic and acidic residues" evidence="3">
    <location>
        <begin position="72"/>
        <end position="84"/>
    </location>
</feature>
<feature type="compositionally biased region" description="Basic and acidic residues" evidence="3">
    <location>
        <begin position="402"/>
        <end position="415"/>
    </location>
</feature>
<dbReference type="PANTHER" id="PTHR12765">
    <property type="entry name" value="RED PROTEIN IK FACTOR CYTOKINE IK"/>
    <property type="match status" value="1"/>
</dbReference>
<dbReference type="AlphaFoldDB" id="A0ABD3F6V5"/>
<evidence type="ECO:0000256" key="3">
    <source>
        <dbReference type="SAM" id="MobiDB-lite"/>
    </source>
</evidence>
<feature type="region of interest" description="Disordered" evidence="3">
    <location>
        <begin position="42"/>
        <end position="92"/>
    </location>
</feature>
<evidence type="ECO:0000313" key="5">
    <source>
        <dbReference type="EMBL" id="KAL3661745.1"/>
    </source>
</evidence>
<gene>
    <name evidence="5" type="ORF">V7S43_013041</name>
</gene>
<dbReference type="EMBL" id="JBIMZQ010000034">
    <property type="protein sequence ID" value="KAL3661745.1"/>
    <property type="molecule type" value="Genomic_DNA"/>
</dbReference>
<keyword evidence="6" id="KW-1185">Reference proteome</keyword>
<proteinExistence type="predicted"/>
<evidence type="ECO:0000256" key="2">
    <source>
        <dbReference type="ARBA" id="ARBA00023242"/>
    </source>
</evidence>
<dbReference type="Pfam" id="PF07808">
    <property type="entry name" value="RED_N"/>
    <property type="match status" value="1"/>
</dbReference>
<feature type="compositionally biased region" description="Basic and acidic residues" evidence="3">
    <location>
        <begin position="254"/>
        <end position="265"/>
    </location>
</feature>
<feature type="compositionally biased region" description="Basic residues" evidence="3">
    <location>
        <begin position="42"/>
        <end position="53"/>
    </location>
</feature>
<dbReference type="InterPro" id="IPR039896">
    <property type="entry name" value="Red-like"/>
</dbReference>
<comment type="subcellular location">
    <subcellularLocation>
        <location evidence="1">Nucleus</location>
    </subcellularLocation>
</comment>
<sequence length="443" mass="50583">MNQDDFRQLLTSRDARDESQHSYGGKRNLSEADLVEIKKLSVKKAKKKSKKPKNATPADNSDQQTANTSNLYRDRAAERRRGDTGDMIDAEEYKQFNTEQSKFLGGDMEHTHLVKGLDYALLAQLKREKQKLLAQKQKQVHTGATVETVKPRDSKLTFKTRMGRLVYFHACQSTPEASVKSELFLPGRMDYTFNLSTTEVESIPVSVQRSKEDCPEPDEVVSGILDESLIDRVAEIMSCKNNVKKMRKRKKTEHQRGEDRRDADLAKPSVEMQVEDTAEDEDIFPDVGEYVPMDQRTDETSADAAKKEAIKNAGYFSNLSVSITEKEEAAQKKAEDAERAWKETLQKAVESQKKIEREKERREKEAKMTGQRDDYAEYQGIDALGGDSDDDDEETARRRKAAGLDRKDVDVEEKTRRKKQKQSSKLANDLEKINKIMEDKAKK</sequence>
<feature type="region of interest" description="Disordered" evidence="3">
    <location>
        <begin position="246"/>
        <end position="286"/>
    </location>
</feature>
<feature type="compositionally biased region" description="Polar residues" evidence="3">
    <location>
        <begin position="57"/>
        <end position="71"/>
    </location>
</feature>
<feature type="compositionally biased region" description="Basic and acidic residues" evidence="3">
    <location>
        <begin position="326"/>
        <end position="375"/>
    </location>
</feature>
<accession>A0ABD3F6V5</accession>
<dbReference type="GO" id="GO:0005634">
    <property type="term" value="C:nucleus"/>
    <property type="evidence" value="ECO:0007669"/>
    <property type="project" value="UniProtKB-SubCell"/>
</dbReference>
<feature type="domain" description="RED-like N-terminal" evidence="4">
    <location>
        <begin position="88"/>
        <end position="251"/>
    </location>
</feature>
<evidence type="ECO:0000259" key="4">
    <source>
        <dbReference type="Pfam" id="PF07808"/>
    </source>
</evidence>
<reference evidence="5 6" key="1">
    <citation type="submission" date="2024-09" db="EMBL/GenBank/DDBJ databases">
        <title>Genome sequencing and assembly of Phytophthora oleae, isolate VK10A, causative agent of rot of olive drupes.</title>
        <authorList>
            <person name="Conti Taguali S."/>
            <person name="Riolo M."/>
            <person name="La Spada F."/>
            <person name="Cacciola S.O."/>
            <person name="Dionisio G."/>
        </authorList>
    </citation>
    <scope>NUCLEOTIDE SEQUENCE [LARGE SCALE GENOMIC DNA]</scope>
    <source>
        <strain evidence="5 6">VK10A</strain>
    </source>
</reference>
<evidence type="ECO:0000313" key="6">
    <source>
        <dbReference type="Proteomes" id="UP001632037"/>
    </source>
</evidence>
<organism evidence="5 6">
    <name type="scientific">Phytophthora oleae</name>
    <dbReference type="NCBI Taxonomy" id="2107226"/>
    <lineage>
        <taxon>Eukaryota</taxon>
        <taxon>Sar</taxon>
        <taxon>Stramenopiles</taxon>
        <taxon>Oomycota</taxon>
        <taxon>Peronosporomycetes</taxon>
        <taxon>Peronosporales</taxon>
        <taxon>Peronosporaceae</taxon>
        <taxon>Phytophthora</taxon>
    </lineage>
</organism>
<protein>
    <recommendedName>
        <fullName evidence="4">RED-like N-terminal domain-containing protein</fullName>
    </recommendedName>
</protein>
<feature type="compositionally biased region" description="Acidic residues" evidence="3">
    <location>
        <begin position="273"/>
        <end position="284"/>
    </location>
</feature>
<feature type="compositionally biased region" description="Basic and acidic residues" evidence="3">
    <location>
        <begin position="428"/>
        <end position="443"/>
    </location>
</feature>
<dbReference type="Proteomes" id="UP001632037">
    <property type="component" value="Unassembled WGS sequence"/>
</dbReference>